<proteinExistence type="predicted"/>
<name>A0ABY4WAT9_9PROT</name>
<feature type="transmembrane region" description="Helical" evidence="1">
    <location>
        <begin position="104"/>
        <end position="124"/>
    </location>
</feature>
<evidence type="ECO:0000313" key="2">
    <source>
        <dbReference type="EMBL" id="USG62875.1"/>
    </source>
</evidence>
<dbReference type="Proteomes" id="UP001056291">
    <property type="component" value="Chromosome"/>
</dbReference>
<organism evidence="2 3">
    <name type="scientific">Sneathiella marina</name>
    <dbReference type="NCBI Taxonomy" id="2950108"/>
    <lineage>
        <taxon>Bacteria</taxon>
        <taxon>Pseudomonadati</taxon>
        <taxon>Pseudomonadota</taxon>
        <taxon>Alphaproteobacteria</taxon>
        <taxon>Sneathiellales</taxon>
        <taxon>Sneathiellaceae</taxon>
        <taxon>Sneathiella</taxon>
    </lineage>
</organism>
<protein>
    <submittedName>
        <fullName evidence="2">Uncharacterized protein</fullName>
    </submittedName>
</protein>
<evidence type="ECO:0000256" key="1">
    <source>
        <dbReference type="SAM" id="Phobius"/>
    </source>
</evidence>
<keyword evidence="3" id="KW-1185">Reference proteome</keyword>
<reference evidence="2" key="1">
    <citation type="submission" date="2022-06" db="EMBL/GenBank/DDBJ databases">
        <title>Sneathiella actinostolidae sp. nov., isolated from a sea anemonein the Western Pacific Ocean.</title>
        <authorList>
            <person name="Wei M.J."/>
        </authorList>
    </citation>
    <scope>NUCLEOTIDE SEQUENCE</scope>
    <source>
        <strain evidence="2">PHK-P5</strain>
    </source>
</reference>
<keyword evidence="1" id="KW-0812">Transmembrane</keyword>
<feature type="transmembrane region" description="Helical" evidence="1">
    <location>
        <begin position="43"/>
        <end position="63"/>
    </location>
</feature>
<accession>A0ABY4WAT9</accession>
<dbReference type="EMBL" id="CP098747">
    <property type="protein sequence ID" value="USG62875.1"/>
    <property type="molecule type" value="Genomic_DNA"/>
</dbReference>
<sequence>MKDRSPRLLKTSLLINAAFSLTSGLACLVFADILSPWTAIPSWILYSLGVGLLLFAADVALTATRTPINPLFAKIIIGADIAWVMASVGVLIFFGSLLTLPGQLLIELVAIAVAVLATVQAVGLRQMRDVAQLTV</sequence>
<feature type="transmembrane region" description="Helical" evidence="1">
    <location>
        <begin position="75"/>
        <end position="98"/>
    </location>
</feature>
<keyword evidence="1" id="KW-1133">Transmembrane helix</keyword>
<evidence type="ECO:0000313" key="3">
    <source>
        <dbReference type="Proteomes" id="UP001056291"/>
    </source>
</evidence>
<keyword evidence="1" id="KW-0472">Membrane</keyword>
<feature type="transmembrane region" description="Helical" evidence="1">
    <location>
        <begin position="12"/>
        <end position="31"/>
    </location>
</feature>
<dbReference type="RefSeq" id="WP_251937115.1">
    <property type="nucleotide sequence ID" value="NZ_CP098747.1"/>
</dbReference>
<dbReference type="PROSITE" id="PS51257">
    <property type="entry name" value="PROKAR_LIPOPROTEIN"/>
    <property type="match status" value="1"/>
</dbReference>
<gene>
    <name evidence="2" type="ORF">NBZ79_07785</name>
</gene>